<dbReference type="RefSeq" id="WP_126619629.1">
    <property type="nucleotide sequence ID" value="NZ_RXMA01000031.1"/>
</dbReference>
<dbReference type="Gene3D" id="3.40.190.150">
    <property type="entry name" value="Bordetella uptake gene, domain 1"/>
    <property type="match status" value="1"/>
</dbReference>
<name>A0A431VBG3_9PROT</name>
<dbReference type="SUPFAM" id="SSF53850">
    <property type="entry name" value="Periplasmic binding protein-like II"/>
    <property type="match status" value="1"/>
</dbReference>
<dbReference type="EMBL" id="RXMA01000031">
    <property type="protein sequence ID" value="RTR15732.1"/>
    <property type="molecule type" value="Genomic_DNA"/>
</dbReference>
<dbReference type="Proteomes" id="UP000277007">
    <property type="component" value="Unassembled WGS sequence"/>
</dbReference>
<dbReference type="Pfam" id="PF03401">
    <property type="entry name" value="TctC"/>
    <property type="match status" value="1"/>
</dbReference>
<dbReference type="AlphaFoldDB" id="A0A431VBG3"/>
<feature type="chain" id="PRO_5019321210" evidence="2">
    <location>
        <begin position="25"/>
        <end position="323"/>
    </location>
</feature>
<evidence type="ECO:0000256" key="1">
    <source>
        <dbReference type="ARBA" id="ARBA00006987"/>
    </source>
</evidence>
<keyword evidence="2" id="KW-0732">Signal</keyword>
<gene>
    <name evidence="3" type="ORF">EJ903_22320</name>
</gene>
<feature type="signal peptide" evidence="2">
    <location>
        <begin position="1"/>
        <end position="24"/>
    </location>
</feature>
<keyword evidence="4" id="KW-1185">Reference proteome</keyword>
<evidence type="ECO:0000313" key="4">
    <source>
        <dbReference type="Proteomes" id="UP000277007"/>
    </source>
</evidence>
<evidence type="ECO:0000313" key="3">
    <source>
        <dbReference type="EMBL" id="RTR15732.1"/>
    </source>
</evidence>
<evidence type="ECO:0000256" key="2">
    <source>
        <dbReference type="SAM" id="SignalP"/>
    </source>
</evidence>
<accession>A0A431VBG3</accession>
<protein>
    <submittedName>
        <fullName evidence="3">Tripartite tricarboxylate transporter substrate binding protein</fullName>
    </submittedName>
</protein>
<dbReference type="InterPro" id="IPR005064">
    <property type="entry name" value="BUG"/>
</dbReference>
<dbReference type="OrthoDB" id="7250553at2"/>
<organism evidence="3 4">
    <name type="scientific">Azospirillum griseum</name>
    <dbReference type="NCBI Taxonomy" id="2496639"/>
    <lineage>
        <taxon>Bacteria</taxon>
        <taxon>Pseudomonadati</taxon>
        <taxon>Pseudomonadota</taxon>
        <taxon>Alphaproteobacteria</taxon>
        <taxon>Rhodospirillales</taxon>
        <taxon>Azospirillaceae</taxon>
        <taxon>Azospirillum</taxon>
    </lineage>
</organism>
<comment type="similarity">
    <text evidence="1">Belongs to the UPF0065 (bug) family.</text>
</comment>
<dbReference type="InterPro" id="IPR042100">
    <property type="entry name" value="Bug_dom1"/>
</dbReference>
<comment type="caution">
    <text evidence="3">The sequence shown here is derived from an EMBL/GenBank/DDBJ whole genome shotgun (WGS) entry which is preliminary data.</text>
</comment>
<dbReference type="PIRSF" id="PIRSF017082">
    <property type="entry name" value="YflP"/>
    <property type="match status" value="1"/>
</dbReference>
<dbReference type="Gene3D" id="3.40.190.10">
    <property type="entry name" value="Periplasmic binding protein-like II"/>
    <property type="match status" value="1"/>
</dbReference>
<sequence>MTKTLGRLAVGLLASTLMVSAAAAADSNGPITLLVGYSAGGSADFAARVMAPEISSRLGRPVVVENATGASGMIALMKLTNSAPDTSTIYYGGFDTVVVPMANPKVKVDWEKDTIAVGRTAVTSMALVVPEASPNRDIAALMSMAKNNSGQVTFGSPGIGTIQHFLCEVLSAKGGVKFVHTPYRGGAQVSNDILGGVLDTAALTLSTALPFVKDGKLRAILTTDTQRSPLMPDVPTLSELAGFDGLSLPIWQGIFVKAGTSAAFTQKLETAIRDGLADPAVKKRFEDAGFNAAPMDSKPFTDFIKTQAKTYRYIIETAAIKLE</sequence>
<dbReference type="CDD" id="cd07012">
    <property type="entry name" value="PBP2_Bug_TTT"/>
    <property type="match status" value="1"/>
</dbReference>
<dbReference type="PANTHER" id="PTHR42928:SF5">
    <property type="entry name" value="BLR1237 PROTEIN"/>
    <property type="match status" value="1"/>
</dbReference>
<proteinExistence type="inferred from homology"/>
<reference evidence="3 4" key="1">
    <citation type="submission" date="2018-12" db="EMBL/GenBank/DDBJ databases">
        <authorList>
            <person name="Yang Y."/>
        </authorList>
    </citation>
    <scope>NUCLEOTIDE SEQUENCE [LARGE SCALE GENOMIC DNA]</scope>
    <source>
        <strain evidence="3 4">L-25-5w-1</strain>
    </source>
</reference>
<dbReference type="PANTHER" id="PTHR42928">
    <property type="entry name" value="TRICARBOXYLATE-BINDING PROTEIN"/>
    <property type="match status" value="1"/>
</dbReference>